<keyword evidence="2" id="KW-0472">Membrane</keyword>
<sequence length="268" mass="30194">MMDTNEWIVVSDDEYVHVNEDCDEKPIIIEKINTDLRSVLNMNYFSEKTPETSREYPMSKVVPIQLNPKIGNVPREGSVEENTKDHVESTLVPSPTTNDENKGEILEADHVSMILSKDNKSPKSIGRELFLLSSDIGALKLEDKNEVSEITVSSVIDRDSIFIDCHKEVKDSSSGFNFWKWSLNGVGAICSFGVAAAATICVLQFRNRNQQRNKFQKDQKIRFQIYSDDQRIKQILQHASKLNGAVSVVYGVRLSRARISCGGYCVSL</sequence>
<dbReference type="InterPro" id="IPR045883">
    <property type="entry name" value="At4g13530-like"/>
</dbReference>
<dbReference type="Pfam" id="PF20705">
    <property type="entry name" value="DUF6821"/>
    <property type="match status" value="1"/>
</dbReference>
<feature type="domain" description="DUF6821" evidence="3">
    <location>
        <begin position="120"/>
        <end position="265"/>
    </location>
</feature>
<evidence type="ECO:0000259" key="3">
    <source>
        <dbReference type="Pfam" id="PF20705"/>
    </source>
</evidence>
<feature type="compositionally biased region" description="Basic and acidic residues" evidence="1">
    <location>
        <begin position="77"/>
        <end position="88"/>
    </location>
</feature>
<evidence type="ECO:0000256" key="2">
    <source>
        <dbReference type="SAM" id="Phobius"/>
    </source>
</evidence>
<keyword evidence="2" id="KW-1133">Transmembrane helix</keyword>
<dbReference type="PANTHER" id="PTHR33646">
    <property type="entry name" value="GB|AAF00631.1"/>
    <property type="match status" value="1"/>
</dbReference>
<evidence type="ECO:0000313" key="5">
    <source>
        <dbReference type="Proteomes" id="UP001603857"/>
    </source>
</evidence>
<dbReference type="AlphaFoldDB" id="A0ABD1LAC4"/>
<dbReference type="Proteomes" id="UP001603857">
    <property type="component" value="Unassembled WGS sequence"/>
</dbReference>
<feature type="transmembrane region" description="Helical" evidence="2">
    <location>
        <begin position="181"/>
        <end position="205"/>
    </location>
</feature>
<dbReference type="InterPro" id="IPR049224">
    <property type="entry name" value="DUF6821"/>
</dbReference>
<keyword evidence="2" id="KW-0812">Transmembrane</keyword>
<evidence type="ECO:0000313" key="4">
    <source>
        <dbReference type="EMBL" id="KAL2320470.1"/>
    </source>
</evidence>
<accession>A0ABD1LAC4</accession>
<dbReference type="EMBL" id="JBGMDY010000010">
    <property type="protein sequence ID" value="KAL2320470.1"/>
    <property type="molecule type" value="Genomic_DNA"/>
</dbReference>
<dbReference type="PANTHER" id="PTHR33646:SF2">
    <property type="entry name" value="F20H23.8 PROTEIN"/>
    <property type="match status" value="1"/>
</dbReference>
<gene>
    <name evidence="4" type="ORF">Fmac_029439</name>
</gene>
<organism evidence="4 5">
    <name type="scientific">Flemingia macrophylla</name>
    <dbReference type="NCBI Taxonomy" id="520843"/>
    <lineage>
        <taxon>Eukaryota</taxon>
        <taxon>Viridiplantae</taxon>
        <taxon>Streptophyta</taxon>
        <taxon>Embryophyta</taxon>
        <taxon>Tracheophyta</taxon>
        <taxon>Spermatophyta</taxon>
        <taxon>Magnoliopsida</taxon>
        <taxon>eudicotyledons</taxon>
        <taxon>Gunneridae</taxon>
        <taxon>Pentapetalae</taxon>
        <taxon>rosids</taxon>
        <taxon>fabids</taxon>
        <taxon>Fabales</taxon>
        <taxon>Fabaceae</taxon>
        <taxon>Papilionoideae</taxon>
        <taxon>50 kb inversion clade</taxon>
        <taxon>NPAAA clade</taxon>
        <taxon>indigoferoid/millettioid clade</taxon>
        <taxon>Phaseoleae</taxon>
        <taxon>Flemingia</taxon>
    </lineage>
</organism>
<evidence type="ECO:0000256" key="1">
    <source>
        <dbReference type="SAM" id="MobiDB-lite"/>
    </source>
</evidence>
<protein>
    <recommendedName>
        <fullName evidence="3">DUF6821 domain-containing protein</fullName>
    </recommendedName>
</protein>
<comment type="caution">
    <text evidence="4">The sequence shown here is derived from an EMBL/GenBank/DDBJ whole genome shotgun (WGS) entry which is preliminary data.</text>
</comment>
<proteinExistence type="predicted"/>
<keyword evidence="5" id="KW-1185">Reference proteome</keyword>
<feature type="region of interest" description="Disordered" evidence="1">
    <location>
        <begin position="70"/>
        <end position="101"/>
    </location>
</feature>
<name>A0ABD1LAC4_9FABA</name>
<reference evidence="4 5" key="1">
    <citation type="submission" date="2024-08" db="EMBL/GenBank/DDBJ databases">
        <title>Insights into the chromosomal genome structure of Flemingia macrophylla.</title>
        <authorList>
            <person name="Ding Y."/>
            <person name="Zhao Y."/>
            <person name="Bi W."/>
            <person name="Wu M."/>
            <person name="Zhao G."/>
            <person name="Gong Y."/>
            <person name="Li W."/>
            <person name="Zhang P."/>
        </authorList>
    </citation>
    <scope>NUCLEOTIDE SEQUENCE [LARGE SCALE GENOMIC DNA]</scope>
    <source>
        <strain evidence="4">DYQJB</strain>
        <tissue evidence="4">Leaf</tissue>
    </source>
</reference>